<evidence type="ECO:0000256" key="24">
    <source>
        <dbReference type="PIRSR" id="PIRSR620004-3"/>
    </source>
</evidence>
<dbReference type="EC" id="2.7.1.60" evidence="19"/>
<evidence type="ECO:0000256" key="1">
    <source>
        <dbReference type="ARBA" id="ARBA00004514"/>
    </source>
</evidence>
<comment type="subcellular location">
    <subcellularLocation>
        <location evidence="1">Cytoplasm</location>
        <location evidence="1">Cytosol</location>
    </subcellularLocation>
</comment>
<reference evidence="26" key="1">
    <citation type="submission" date="2025-08" db="UniProtKB">
        <authorList>
            <consortium name="Ensembl"/>
        </authorList>
    </citation>
    <scope>IDENTIFICATION</scope>
</reference>
<feature type="active site" evidence="23">
    <location>
        <position position="551"/>
    </location>
</feature>
<reference evidence="26" key="2">
    <citation type="submission" date="2025-09" db="UniProtKB">
        <authorList>
            <consortium name="Ensembl"/>
        </authorList>
    </citation>
    <scope>IDENTIFICATION</scope>
</reference>
<evidence type="ECO:0000256" key="5">
    <source>
        <dbReference type="ARBA" id="ARBA00022679"/>
    </source>
</evidence>
<evidence type="ECO:0000256" key="14">
    <source>
        <dbReference type="ARBA" id="ARBA00050904"/>
    </source>
</evidence>
<evidence type="ECO:0000256" key="7">
    <source>
        <dbReference type="ARBA" id="ARBA00022741"/>
    </source>
</evidence>
<dbReference type="AlphaFoldDB" id="A0A9J8CRL2"/>
<feature type="binding site" evidence="24">
    <location>
        <position position="613"/>
    </location>
    <ligand>
        <name>Zn(2+)</name>
        <dbReference type="ChEBI" id="CHEBI:29105"/>
        <note>structural</note>
    </ligand>
</feature>
<comment type="catalytic activity">
    <reaction evidence="14">
        <text>UDP-N-acetyl-alpha-D-glucosamine + H2O = aldehydo-N-acetyl-D-mannosamine + UDP + H(+)</text>
        <dbReference type="Rhea" id="RHEA:30683"/>
        <dbReference type="ChEBI" id="CHEBI:15377"/>
        <dbReference type="ChEBI" id="CHEBI:15378"/>
        <dbReference type="ChEBI" id="CHEBI:17122"/>
        <dbReference type="ChEBI" id="CHEBI:57705"/>
        <dbReference type="ChEBI" id="CHEBI:58223"/>
        <dbReference type="EC" id="3.2.1.183"/>
    </reaction>
    <physiologicalReaction direction="left-to-right" evidence="14">
        <dbReference type="Rhea" id="RHEA:30684"/>
    </physiologicalReaction>
</comment>
<dbReference type="GeneTree" id="ENSGT00390000017246"/>
<evidence type="ECO:0000256" key="18">
    <source>
        <dbReference type="ARBA" id="ARBA00064721"/>
    </source>
</evidence>
<keyword evidence="9" id="KW-0378">Hydrolase</keyword>
<evidence type="ECO:0000256" key="9">
    <source>
        <dbReference type="ARBA" id="ARBA00022801"/>
    </source>
</evidence>
<accession>A0A9J8CRL2</accession>
<evidence type="ECO:0000256" key="8">
    <source>
        <dbReference type="ARBA" id="ARBA00022777"/>
    </source>
</evidence>
<dbReference type="NCBIfam" id="TIGR03568">
    <property type="entry name" value="NeuC_NnaA"/>
    <property type="match status" value="1"/>
</dbReference>
<proteinExistence type="inferred from homology"/>
<dbReference type="GO" id="GO:0006047">
    <property type="term" value="P:UDP-N-acetylglucosamine metabolic process"/>
    <property type="evidence" value="ECO:0007669"/>
    <property type="project" value="InterPro"/>
</dbReference>
<evidence type="ECO:0000256" key="10">
    <source>
        <dbReference type="ARBA" id="ARBA00022833"/>
    </source>
</evidence>
<evidence type="ECO:0000256" key="13">
    <source>
        <dbReference type="ARBA" id="ARBA00050864"/>
    </source>
</evidence>
<protein>
    <recommendedName>
        <fullName evidence="21">Bifunctional UDP-N-acetylglucosamine 2-epimerase/N-acetylmannosamine kinase</fullName>
        <ecNumber evidence="19">2.7.1.60</ecNumber>
        <ecNumber evidence="20">3.2.1.183</ecNumber>
    </recommendedName>
    <alternativeName>
        <fullName evidence="22">UDP-GlcNAc-2-epimerase/ManAc kinase</fullName>
    </alternativeName>
</protein>
<dbReference type="Proteomes" id="UP001108240">
    <property type="component" value="Unplaced"/>
</dbReference>
<evidence type="ECO:0000256" key="12">
    <source>
        <dbReference type="ARBA" id="ARBA00023268"/>
    </source>
</evidence>
<dbReference type="GO" id="GO:0046872">
    <property type="term" value="F:metal ion binding"/>
    <property type="evidence" value="ECO:0007669"/>
    <property type="project" value="UniProtKB-KW"/>
</dbReference>
<evidence type="ECO:0000256" key="16">
    <source>
        <dbReference type="ARBA" id="ARBA00061189"/>
    </source>
</evidence>
<evidence type="ECO:0000313" key="27">
    <source>
        <dbReference type="Proteomes" id="UP001108240"/>
    </source>
</evidence>
<comment type="similarity">
    <text evidence="16">In the N-terminal section; belongs to the UDP-N-acetylglucosamine 2-epimerase family.</text>
</comment>
<dbReference type="GO" id="GO:0008761">
    <property type="term" value="F:UDP-N-acetylglucosamine 2-epimerase activity"/>
    <property type="evidence" value="ECO:0007669"/>
    <property type="project" value="UniProtKB-ARBA"/>
</dbReference>
<dbReference type="InterPro" id="IPR003331">
    <property type="entry name" value="UDP_GlcNAc_Epimerase_2_dom"/>
</dbReference>
<dbReference type="Pfam" id="PF00480">
    <property type="entry name" value="ROK"/>
    <property type="match status" value="1"/>
</dbReference>
<sequence>MMPGHARNPHRVQVRNTHELYYLRTQQAQEKMERSEKRLNERLRVCVATCNRADYSKLAPIMFGIKSHAEIFDLEVVVLGSHLIDDYGNTFRMIKQDEFDIHAKLHTIVRGEDEAAMVESVGLALVKLPDVLQRLAPDILLVHGDRFDALALATAAALMNIRILHLEGGEVSGTIDDSIRHAISKLAHYHAVCTRSAERHLISMCEDHSHIILAGCPSYDKLLSAHQRDDYTDIIKSWLGDDVKEQSYIVALQHPVTTDIQNSIKIYELMLDALISFNKRTLILFPNIDAGSKEMVRVMRRKGIEQHPNFRAVKHVPFDQFIQLVSHAGCMIGNSSCGVREAGAFGTPVINLGTRQTGRETGENVLHVRDADTHNKIYHALELQFGKRYPCSKIYGDGNAVQRILKFMQSIDLSEPLQKKFCFPPVKECISQDIDHILETQSALAVDLGGTNLRVAIVCMKGKVVKKYMQLNPKTFEERIELMLTMCKQAMADAVHLNCRILGVGVSTGGRVNPQDGIVLHSTKLINEWSSVDIRTPISSALHLPVWVDNDGNCATLAERKFGHGKGVENFVTIITGTGIGGGIIQHNELIHGSTFCAAELGHIVVSLEGPECMCGSHGCIEAYSSGLALQREAKRLHDEDLLLVEGMSVNNKEQVNATHLLNAARLGNSKAESILHTAGTALGLGIVNILHMINPSLVILSGVLAEHYENPVRQVISQRALLSAQGTKVMVSELEDPALLGAASMVLDYTTRRTY</sequence>
<dbReference type="FunFam" id="3.40.50.2000:FF:000013">
    <property type="entry name" value="Bifunctional UDP-N-acetylglucosamine 2-epimerase/N-acetylmannosamine kinase"/>
    <property type="match status" value="1"/>
</dbReference>
<organism evidence="26 27">
    <name type="scientific">Cyprinus carpio carpio</name>
    <dbReference type="NCBI Taxonomy" id="630221"/>
    <lineage>
        <taxon>Eukaryota</taxon>
        <taxon>Metazoa</taxon>
        <taxon>Chordata</taxon>
        <taxon>Craniata</taxon>
        <taxon>Vertebrata</taxon>
        <taxon>Euteleostomi</taxon>
        <taxon>Actinopterygii</taxon>
        <taxon>Neopterygii</taxon>
        <taxon>Teleostei</taxon>
        <taxon>Ostariophysi</taxon>
        <taxon>Cypriniformes</taxon>
        <taxon>Cyprinidae</taxon>
        <taxon>Cyprininae</taxon>
        <taxon>Cyprinus</taxon>
    </lineage>
</organism>
<feature type="domain" description="UDP-N-acetylglucosamine 2-epimerase" evidence="25">
    <location>
        <begin position="69"/>
        <end position="408"/>
    </location>
</feature>
<dbReference type="Pfam" id="PF02350">
    <property type="entry name" value="Epimerase_2"/>
    <property type="match status" value="1"/>
</dbReference>
<comment type="subunit">
    <text evidence="18">Homodimer. Homotetramer. Homohexamer. The hexameric form exhibits both enzyme activities, whereas the dimeric form only catalyzes the phosphorylation of N-acyl-D-mannosamine.</text>
</comment>
<keyword evidence="2" id="KW-0963">Cytoplasm</keyword>
<comment type="similarity">
    <text evidence="17">In the C-terminal section; belongs to the ROK (NagC/XylR) family.</text>
</comment>
<dbReference type="EC" id="3.2.1.183" evidence="20"/>
<evidence type="ECO:0000256" key="11">
    <source>
        <dbReference type="ARBA" id="ARBA00022840"/>
    </source>
</evidence>
<evidence type="ECO:0000256" key="6">
    <source>
        <dbReference type="ARBA" id="ARBA00022723"/>
    </source>
</evidence>
<evidence type="ECO:0000256" key="19">
    <source>
        <dbReference type="ARBA" id="ARBA00066377"/>
    </source>
</evidence>
<evidence type="ECO:0000313" key="26">
    <source>
        <dbReference type="Ensembl" id="ENSCCRP00000172198.1"/>
    </source>
</evidence>
<keyword evidence="3" id="KW-0021">Allosteric enzyme</keyword>
<feature type="binding site" evidence="24">
    <location>
        <position position="620"/>
    </location>
    <ligand>
        <name>Zn(2+)</name>
        <dbReference type="ChEBI" id="CHEBI:29105"/>
        <note>structural</note>
    </ligand>
</feature>
<dbReference type="FunFam" id="3.30.420.40:FF:000053">
    <property type="entry name" value="Bifunctional UDP-N-acetylglucosamine 2-epimerase/N-acetylmannosamine kinase"/>
    <property type="match status" value="1"/>
</dbReference>
<keyword evidence="7" id="KW-0547">Nucleotide-binding</keyword>
<dbReference type="Ensembl" id="ENSCCRT00000164244.1">
    <property type="protein sequence ID" value="ENSCCRP00000172198.1"/>
    <property type="gene ID" value="ENSCCRG00000075298.1"/>
</dbReference>
<evidence type="ECO:0000256" key="2">
    <source>
        <dbReference type="ARBA" id="ARBA00022490"/>
    </source>
</evidence>
<dbReference type="SUPFAM" id="SSF53756">
    <property type="entry name" value="UDP-Glycosyltransferase/glycogen phosphorylase"/>
    <property type="match status" value="1"/>
</dbReference>
<dbReference type="FunFam" id="3.30.420.40:FF:000060">
    <property type="entry name" value="Bifunctional UDP-N-acetylglucosamine 2-epimerase/N-acetylmannosamine kinase"/>
    <property type="match status" value="1"/>
</dbReference>
<dbReference type="CDD" id="cd24060">
    <property type="entry name" value="ASKHA_NBD_ROK_GNE"/>
    <property type="match status" value="1"/>
</dbReference>
<dbReference type="PRINTS" id="PR00475">
    <property type="entry name" value="HEXOKINASE"/>
</dbReference>
<keyword evidence="4" id="KW-0597">Phosphoprotein</keyword>
<dbReference type="InterPro" id="IPR043129">
    <property type="entry name" value="ATPase_NBD"/>
</dbReference>
<keyword evidence="27" id="KW-1185">Reference proteome</keyword>
<evidence type="ECO:0000256" key="22">
    <source>
        <dbReference type="ARBA" id="ARBA00081985"/>
    </source>
</evidence>
<evidence type="ECO:0000256" key="15">
    <source>
        <dbReference type="ARBA" id="ARBA00060599"/>
    </source>
</evidence>
<keyword evidence="6" id="KW-0479">Metal-binding</keyword>
<dbReference type="PANTHER" id="PTHR18964:SF149">
    <property type="entry name" value="BIFUNCTIONAL UDP-N-ACETYLGLUCOSAMINE 2-EPIMERASE_N-ACETYLMANNOSAMINE KINASE"/>
    <property type="match status" value="1"/>
</dbReference>
<dbReference type="GO" id="GO:0009384">
    <property type="term" value="F:N-acylmannosamine kinase activity"/>
    <property type="evidence" value="ECO:0007669"/>
    <property type="project" value="UniProtKB-EC"/>
</dbReference>
<evidence type="ECO:0000256" key="4">
    <source>
        <dbReference type="ARBA" id="ARBA00022553"/>
    </source>
</evidence>
<evidence type="ECO:0000256" key="21">
    <source>
        <dbReference type="ARBA" id="ARBA00071183"/>
    </source>
</evidence>
<dbReference type="FunFam" id="3.40.50.2000:FF:000015">
    <property type="entry name" value="Bifunctional UDP-N-acetylglucosamine 2-epimerase/N-acetylmannosamine kinase"/>
    <property type="match status" value="1"/>
</dbReference>
<keyword evidence="8" id="KW-0418">Kinase</keyword>
<dbReference type="InterPro" id="IPR000600">
    <property type="entry name" value="ROK"/>
</dbReference>
<name>A0A9J8CRL2_CYPCA</name>
<evidence type="ECO:0000256" key="3">
    <source>
        <dbReference type="ARBA" id="ARBA00022533"/>
    </source>
</evidence>
<evidence type="ECO:0000256" key="17">
    <source>
        <dbReference type="ARBA" id="ARBA00061321"/>
    </source>
</evidence>
<dbReference type="GO" id="GO:0004553">
    <property type="term" value="F:hydrolase activity, hydrolyzing O-glycosyl compounds"/>
    <property type="evidence" value="ECO:0007669"/>
    <property type="project" value="InterPro"/>
</dbReference>
<feature type="binding site" evidence="24">
    <location>
        <position position="615"/>
    </location>
    <ligand>
        <name>Zn(2+)</name>
        <dbReference type="ChEBI" id="CHEBI:29105"/>
        <note>structural</note>
    </ligand>
</feature>
<dbReference type="Gene3D" id="3.40.50.2000">
    <property type="entry name" value="Glycogen Phosphorylase B"/>
    <property type="match status" value="2"/>
</dbReference>
<keyword evidence="12" id="KW-0511">Multifunctional enzyme</keyword>
<dbReference type="PANTHER" id="PTHR18964">
    <property type="entry name" value="ROK (REPRESSOR, ORF, KINASE) FAMILY"/>
    <property type="match status" value="1"/>
</dbReference>
<evidence type="ECO:0000256" key="23">
    <source>
        <dbReference type="PIRSR" id="PIRSR620004-1"/>
    </source>
</evidence>
<keyword evidence="11" id="KW-0067">ATP-binding</keyword>
<comment type="catalytic activity">
    <reaction evidence="13">
        <text>an N-acyl-D-mannosamine + ATP = an N-acyl-D-mannosamine 6-phosphate + ADP + H(+)</text>
        <dbReference type="Rhea" id="RHEA:23832"/>
        <dbReference type="ChEBI" id="CHEBI:15378"/>
        <dbReference type="ChEBI" id="CHEBI:16062"/>
        <dbReference type="ChEBI" id="CHEBI:30616"/>
        <dbReference type="ChEBI" id="CHEBI:57666"/>
        <dbReference type="ChEBI" id="CHEBI:456216"/>
        <dbReference type="EC" id="2.7.1.60"/>
    </reaction>
    <physiologicalReaction direction="left-to-right" evidence="13">
        <dbReference type="Rhea" id="RHEA:23833"/>
    </physiologicalReaction>
</comment>
<keyword evidence="10" id="KW-0862">Zinc</keyword>
<dbReference type="GO" id="GO:0005524">
    <property type="term" value="F:ATP binding"/>
    <property type="evidence" value="ECO:0007669"/>
    <property type="project" value="UniProtKB-KW"/>
</dbReference>
<dbReference type="CDD" id="cd03786">
    <property type="entry name" value="GTB_UDP-GlcNAc_2-Epimerase"/>
    <property type="match status" value="1"/>
</dbReference>
<feature type="binding site" evidence="24">
    <location>
        <position position="603"/>
    </location>
    <ligand>
        <name>Zn(2+)</name>
        <dbReference type="ChEBI" id="CHEBI:29105"/>
        <note>structural</note>
    </ligand>
</feature>
<comment type="pathway">
    <text evidence="15">Amino-sugar metabolism; N-acetylneuraminate biosynthesis.</text>
</comment>
<dbReference type="Gene3D" id="3.30.420.40">
    <property type="match status" value="2"/>
</dbReference>
<evidence type="ECO:0000256" key="20">
    <source>
        <dbReference type="ARBA" id="ARBA00066960"/>
    </source>
</evidence>
<keyword evidence="5" id="KW-0808">Transferase</keyword>
<dbReference type="InterPro" id="IPR020004">
    <property type="entry name" value="UDP-GlcNAc_Epase"/>
</dbReference>
<evidence type="ECO:0000259" key="25">
    <source>
        <dbReference type="Pfam" id="PF02350"/>
    </source>
</evidence>
<dbReference type="OMA" id="HELYFKK"/>
<dbReference type="SUPFAM" id="SSF53067">
    <property type="entry name" value="Actin-like ATPase domain"/>
    <property type="match status" value="1"/>
</dbReference>
<dbReference type="GO" id="GO:0005829">
    <property type="term" value="C:cytosol"/>
    <property type="evidence" value="ECO:0007669"/>
    <property type="project" value="UniProtKB-SubCell"/>
</dbReference>